<reference evidence="1" key="1">
    <citation type="submission" date="2014-11" db="EMBL/GenBank/DDBJ databases">
        <authorList>
            <person name="Otto D Thomas"/>
            <person name="Naeem Raeece"/>
        </authorList>
    </citation>
    <scope>NUCLEOTIDE SEQUENCE</scope>
</reference>
<accession>A0A0G4G635</accession>
<gene>
    <name evidence="1" type="ORF">Cvel_20394</name>
</gene>
<dbReference type="EMBL" id="CDMZ01000911">
    <property type="protein sequence ID" value="CEM23869.1"/>
    <property type="molecule type" value="Genomic_DNA"/>
</dbReference>
<organism evidence="1">
    <name type="scientific">Chromera velia CCMP2878</name>
    <dbReference type="NCBI Taxonomy" id="1169474"/>
    <lineage>
        <taxon>Eukaryota</taxon>
        <taxon>Sar</taxon>
        <taxon>Alveolata</taxon>
        <taxon>Colpodellida</taxon>
        <taxon>Chromeraceae</taxon>
        <taxon>Chromera</taxon>
    </lineage>
</organism>
<sequence length="79" mass="8151">MTVAGIEGEGGGGNGALRNRGSKRLQVFGLADSDLILLQFEINTRSAHFALIGGMGLFDGEGSLACDLGNKGQRRDGDA</sequence>
<name>A0A0G4G635_9ALVE</name>
<dbReference type="VEuPathDB" id="CryptoDB:Cvel_20394"/>
<dbReference type="AlphaFoldDB" id="A0A0G4G635"/>
<evidence type="ECO:0000313" key="1">
    <source>
        <dbReference type="EMBL" id="CEM23869.1"/>
    </source>
</evidence>
<protein>
    <submittedName>
        <fullName evidence="1">Uncharacterized protein</fullName>
    </submittedName>
</protein>
<proteinExistence type="predicted"/>